<evidence type="ECO:0000313" key="2">
    <source>
        <dbReference type="Proteomes" id="UP000007054"/>
    </source>
</evidence>
<dbReference type="HOGENOM" id="CLU_899824_0_0_9"/>
<dbReference type="GeneID" id="83155789"/>
<evidence type="ECO:0000313" key="1">
    <source>
        <dbReference type="EMBL" id="CBL17196.1"/>
    </source>
</evidence>
<reference evidence="1" key="1">
    <citation type="submission" date="2010-03" db="EMBL/GenBank/DDBJ databases">
        <title>The genome sequence of Ruminococcus sp. 18P13.</title>
        <authorList>
            <consortium name="metaHIT consortium -- http://www.metahit.eu/"/>
            <person name="Pajon A."/>
            <person name="Turner K."/>
            <person name="Parkhill J."/>
            <person name="Bernalier A."/>
        </authorList>
    </citation>
    <scope>NUCLEOTIDE SEQUENCE [LARGE SCALE GENOMIC DNA]</scope>
    <source>
        <strain evidence="1">Type strain: 18P13</strain>
    </source>
</reference>
<name>D4LC51_RUMC1</name>
<dbReference type="STRING" id="213810.RUM_10350"/>
<dbReference type="RefSeq" id="WP_015558103.1">
    <property type="nucleotide sequence ID" value="NC_021039.1"/>
</dbReference>
<proteinExistence type="predicted"/>
<keyword evidence="2" id="KW-1185">Reference proteome</keyword>
<dbReference type="AlphaFoldDB" id="D4LC51"/>
<dbReference type="KEGG" id="rch:RUM_10350"/>
<protein>
    <submittedName>
        <fullName evidence="1">Uncharacterized protein</fullName>
    </submittedName>
</protein>
<dbReference type="BioCyc" id="RCHA213810:RUM_RS04975-MONOMER"/>
<dbReference type="EMBL" id="FP929052">
    <property type="protein sequence ID" value="CBL17196.1"/>
    <property type="molecule type" value="Genomic_DNA"/>
</dbReference>
<reference evidence="1" key="2">
    <citation type="submission" date="2010-03" db="EMBL/GenBank/DDBJ databases">
        <authorList>
            <person name="Pajon A."/>
        </authorList>
    </citation>
    <scope>NUCLEOTIDE SEQUENCE</scope>
    <source>
        <strain evidence="1">Type strain: 18P13</strain>
    </source>
</reference>
<dbReference type="Proteomes" id="UP000007054">
    <property type="component" value="Chromosome"/>
</dbReference>
<dbReference type="PATRIC" id="fig|213810.4.peg.936"/>
<organism evidence="1 2">
    <name type="scientific">Ruminococcus champanellensis (strain DSM 18848 / JCM 17042 / KCTC 15320 / 18P13)</name>
    <dbReference type="NCBI Taxonomy" id="213810"/>
    <lineage>
        <taxon>Bacteria</taxon>
        <taxon>Bacillati</taxon>
        <taxon>Bacillota</taxon>
        <taxon>Clostridia</taxon>
        <taxon>Eubacteriales</taxon>
        <taxon>Oscillospiraceae</taxon>
        <taxon>Ruminococcus</taxon>
    </lineage>
</organism>
<sequence>MSTQETKKNVPIYFYYLTISKQKDSKDESIYDISKVIDSLSNMFTYVLGKDLTERKKDNKTSEKVIWLDSVNDLKNGNYDLIFKSAKYNHVRNEIDTETMKELGTRKRQQDGDEEKTHLCIRHFGSEMRFLAVHESNHYGITLNGIVAYLNEQFIKYNEDCKDDFHYIISYDIMPGEDFLSSIKKAKTMSVLKLIVSKDDIKDDFMGFAGRTDIADEVEIFIKRPRGTKKYPDNLIQAYFRENQKKQNSKIKRITIKGTNEAGQFEIDTDLMKMKHYLSVKGLAVTNEVDSYDFFNRAQEFIDETRNKQ</sequence>
<accession>D4LC51</accession>
<gene>
    <name evidence="1" type="ordered locus">RUM_10350</name>
</gene>